<proteinExistence type="predicted"/>
<gene>
    <name evidence="2" type="ORF">C9J47_19395</name>
</gene>
<feature type="domain" description="DUF4382" evidence="1">
    <location>
        <begin position="28"/>
        <end position="199"/>
    </location>
</feature>
<organism evidence="2 3">
    <name type="scientific">Photobacterium indicum</name>
    <dbReference type="NCBI Taxonomy" id="81447"/>
    <lineage>
        <taxon>Bacteria</taxon>
        <taxon>Pseudomonadati</taxon>
        <taxon>Pseudomonadota</taxon>
        <taxon>Gammaproteobacteria</taxon>
        <taxon>Vibrionales</taxon>
        <taxon>Vibrionaceae</taxon>
        <taxon>Photobacterium</taxon>
    </lineage>
</organism>
<reference evidence="2 3" key="1">
    <citation type="submission" date="2018-03" db="EMBL/GenBank/DDBJ databases">
        <title>Whole genome sequencing of Histamine producing bacteria.</title>
        <authorList>
            <person name="Butler K."/>
        </authorList>
    </citation>
    <scope>NUCLEOTIDE SEQUENCE [LARGE SCALE GENOMIC DNA]</scope>
    <source>
        <strain evidence="2 3">ATCC 19614</strain>
    </source>
</reference>
<dbReference type="RefSeq" id="WP_107254971.1">
    <property type="nucleotide sequence ID" value="NZ_PYOC01000008.1"/>
</dbReference>
<comment type="caution">
    <text evidence="2">The sequence shown here is derived from an EMBL/GenBank/DDBJ whole genome shotgun (WGS) entry which is preliminary data.</text>
</comment>
<keyword evidence="3" id="KW-1185">Reference proteome</keyword>
<accession>A0A2T3L574</accession>
<evidence type="ECO:0000313" key="3">
    <source>
        <dbReference type="Proteomes" id="UP000241803"/>
    </source>
</evidence>
<dbReference type="AlphaFoldDB" id="A0A2T3L574"/>
<evidence type="ECO:0000313" key="2">
    <source>
        <dbReference type="EMBL" id="PSV44848.1"/>
    </source>
</evidence>
<sequence length="322" mass="34265">MKKAVIVGLVSAALAGCGGSDSSDSNGTGTFSLAFSDAPVDGLSKVCVAFDQISVHHVNGGESSWGTTSFAADQSSPECVPEDLTIPSDSNGNPDFMVINLMAYQGNHSQQVLSDELMESGKYTQMRLSVLEKGTYSDGTPYSHVEETDTENKEGIRVPSGELKLDGFDVVADATQAYTLEFDLRKSMVQNANGYQLKPRGVRLVNNENVAAIDGTVSSVACNDYTTNNINDAFVYVYPASTDDHGDLGSEFEPYTSVAVAVDPLTQNGSFNVGYVPFGTYDLALVCNGSEDHPEIGDDQLEIADPIQQDLILSTTGLTVSF</sequence>
<dbReference type="Pfam" id="PF14321">
    <property type="entry name" value="DUF4382"/>
    <property type="match status" value="1"/>
</dbReference>
<dbReference type="InterPro" id="IPR025491">
    <property type="entry name" value="DUF4382"/>
</dbReference>
<dbReference type="Proteomes" id="UP000241803">
    <property type="component" value="Unassembled WGS sequence"/>
</dbReference>
<dbReference type="PROSITE" id="PS51257">
    <property type="entry name" value="PROKAR_LIPOPROTEIN"/>
    <property type="match status" value="1"/>
</dbReference>
<protein>
    <recommendedName>
        <fullName evidence="1">DUF4382 domain-containing protein</fullName>
    </recommendedName>
</protein>
<evidence type="ECO:0000259" key="1">
    <source>
        <dbReference type="Pfam" id="PF14321"/>
    </source>
</evidence>
<dbReference type="EMBL" id="PYOC01000008">
    <property type="protein sequence ID" value="PSV44848.1"/>
    <property type="molecule type" value="Genomic_DNA"/>
</dbReference>
<name>A0A2T3L574_9GAMM</name>